<sequence length="98" mass="10678">MQFSKEVAALIGDLLASQVPSWVRTAVLANRKMALWVTAGEGSLSVIGLCQKDCGNVLPSFREQTDGHCFINWSKSGLGSVDWLERMLIRLSVGDTLP</sequence>
<evidence type="ECO:0000313" key="2">
    <source>
        <dbReference type="Proteomes" id="UP001152622"/>
    </source>
</evidence>
<organism evidence="1 2">
    <name type="scientific">Synaphobranchus kaupii</name>
    <name type="common">Kaup's arrowtooth eel</name>
    <dbReference type="NCBI Taxonomy" id="118154"/>
    <lineage>
        <taxon>Eukaryota</taxon>
        <taxon>Metazoa</taxon>
        <taxon>Chordata</taxon>
        <taxon>Craniata</taxon>
        <taxon>Vertebrata</taxon>
        <taxon>Euteleostomi</taxon>
        <taxon>Actinopterygii</taxon>
        <taxon>Neopterygii</taxon>
        <taxon>Teleostei</taxon>
        <taxon>Anguilliformes</taxon>
        <taxon>Synaphobranchidae</taxon>
        <taxon>Synaphobranchus</taxon>
    </lineage>
</organism>
<dbReference type="Proteomes" id="UP001152622">
    <property type="component" value="Chromosome 22"/>
</dbReference>
<comment type="caution">
    <text evidence="1">The sequence shown here is derived from an EMBL/GenBank/DDBJ whole genome shotgun (WGS) entry which is preliminary data.</text>
</comment>
<name>A0A9Q1I9Y1_SYNKA</name>
<protein>
    <submittedName>
        <fullName evidence="1">Uncharacterized protein</fullName>
    </submittedName>
</protein>
<dbReference type="AlphaFoldDB" id="A0A9Q1I9Y1"/>
<accession>A0A9Q1I9Y1</accession>
<reference evidence="1" key="1">
    <citation type="journal article" date="2023" name="Science">
        <title>Genome structures resolve the early diversification of teleost fishes.</title>
        <authorList>
            <person name="Parey E."/>
            <person name="Louis A."/>
            <person name="Montfort J."/>
            <person name="Bouchez O."/>
            <person name="Roques C."/>
            <person name="Iampietro C."/>
            <person name="Lluch J."/>
            <person name="Castinel A."/>
            <person name="Donnadieu C."/>
            <person name="Desvignes T."/>
            <person name="Floi Bucao C."/>
            <person name="Jouanno E."/>
            <person name="Wen M."/>
            <person name="Mejri S."/>
            <person name="Dirks R."/>
            <person name="Jansen H."/>
            <person name="Henkel C."/>
            <person name="Chen W.J."/>
            <person name="Zahm M."/>
            <person name="Cabau C."/>
            <person name="Klopp C."/>
            <person name="Thompson A.W."/>
            <person name="Robinson-Rechavi M."/>
            <person name="Braasch I."/>
            <person name="Lecointre G."/>
            <person name="Bobe J."/>
            <person name="Postlethwait J.H."/>
            <person name="Berthelot C."/>
            <person name="Roest Crollius H."/>
            <person name="Guiguen Y."/>
        </authorList>
    </citation>
    <scope>NUCLEOTIDE SEQUENCE</scope>
    <source>
        <strain evidence="1">WJC10195</strain>
    </source>
</reference>
<proteinExistence type="predicted"/>
<dbReference type="EMBL" id="JAINUF010000022">
    <property type="protein sequence ID" value="KAJ8333943.1"/>
    <property type="molecule type" value="Genomic_DNA"/>
</dbReference>
<keyword evidence="2" id="KW-1185">Reference proteome</keyword>
<evidence type="ECO:0000313" key="1">
    <source>
        <dbReference type="EMBL" id="KAJ8333943.1"/>
    </source>
</evidence>
<dbReference type="OrthoDB" id="8985281at2759"/>
<gene>
    <name evidence="1" type="ORF">SKAU_G00412620</name>
</gene>